<dbReference type="InterPro" id="IPR036916">
    <property type="entry name" value="Sda_sf"/>
</dbReference>
<evidence type="ECO:0000313" key="2">
    <source>
        <dbReference type="Proteomes" id="UP000737402"/>
    </source>
</evidence>
<comment type="caution">
    <text evidence="1">The sequence shown here is derived from an EMBL/GenBank/DDBJ whole genome shotgun (WGS) entry which is preliminary data.</text>
</comment>
<sequence length="59" mass="6866">MMQSIKSNCAITELTDESLVFAYENARKKNLDLHFIQLLEEEIVKRQIDTLLQSTKIPN</sequence>
<dbReference type="Gene3D" id="1.10.287.1100">
    <property type="entry name" value="Sporulation inhibitor A"/>
    <property type="match status" value="1"/>
</dbReference>
<name>A0ABS2P504_9BACI</name>
<organism evidence="1 2">
    <name type="scientific">Sutcliffiella tianshenii</name>
    <dbReference type="NCBI Taxonomy" id="1463404"/>
    <lineage>
        <taxon>Bacteria</taxon>
        <taxon>Bacillati</taxon>
        <taxon>Bacillota</taxon>
        <taxon>Bacilli</taxon>
        <taxon>Bacillales</taxon>
        <taxon>Bacillaceae</taxon>
        <taxon>Sutcliffiella</taxon>
    </lineage>
</organism>
<dbReference type="Pfam" id="PF08970">
    <property type="entry name" value="Sda"/>
    <property type="match status" value="1"/>
</dbReference>
<proteinExistence type="predicted"/>
<accession>A0ABS2P504</accession>
<evidence type="ECO:0000313" key="1">
    <source>
        <dbReference type="EMBL" id="MBM7622042.1"/>
    </source>
</evidence>
<dbReference type="Proteomes" id="UP000737402">
    <property type="component" value="Unassembled WGS sequence"/>
</dbReference>
<reference evidence="1 2" key="1">
    <citation type="submission" date="2021-01" db="EMBL/GenBank/DDBJ databases">
        <title>Genomic Encyclopedia of Type Strains, Phase IV (KMG-IV): sequencing the most valuable type-strain genomes for metagenomic binning, comparative biology and taxonomic classification.</title>
        <authorList>
            <person name="Goeker M."/>
        </authorList>
    </citation>
    <scope>NUCLEOTIDE SEQUENCE [LARGE SCALE GENOMIC DNA]</scope>
    <source>
        <strain evidence="1 2">DSM 25879</strain>
    </source>
</reference>
<dbReference type="SUPFAM" id="SSF100985">
    <property type="entry name" value="Sporulation inhibitor Sda"/>
    <property type="match status" value="1"/>
</dbReference>
<gene>
    <name evidence="1" type="ORF">JOC95_003952</name>
</gene>
<keyword evidence="2" id="KW-1185">Reference proteome</keyword>
<evidence type="ECO:0008006" key="3">
    <source>
        <dbReference type="Google" id="ProtNLM"/>
    </source>
</evidence>
<dbReference type="EMBL" id="JAFBED010000013">
    <property type="protein sequence ID" value="MBM7622042.1"/>
    <property type="molecule type" value="Genomic_DNA"/>
</dbReference>
<dbReference type="InterPro" id="IPR015064">
    <property type="entry name" value="Sda"/>
</dbReference>
<protein>
    <recommendedName>
        <fullName evidence="3">Sporulation histidine kinase inhibitor Sda</fullName>
    </recommendedName>
</protein>